<comment type="catalytic activity">
    <reaction evidence="1">
        <text>ATP + H2O = ADP + phosphate + H(+)</text>
        <dbReference type="Rhea" id="RHEA:13065"/>
        <dbReference type="ChEBI" id="CHEBI:15377"/>
        <dbReference type="ChEBI" id="CHEBI:15378"/>
        <dbReference type="ChEBI" id="CHEBI:30616"/>
        <dbReference type="ChEBI" id="CHEBI:43474"/>
        <dbReference type="ChEBI" id="CHEBI:456216"/>
        <dbReference type="EC" id="5.6.2.3"/>
    </reaction>
</comment>
<evidence type="ECO:0000259" key="2">
    <source>
        <dbReference type="Pfam" id="PF05970"/>
    </source>
</evidence>
<comment type="similarity">
    <text evidence="1">Belongs to the helicase family.</text>
</comment>
<dbReference type="InterPro" id="IPR010285">
    <property type="entry name" value="DNA_helicase_pif1-like_DEAD"/>
</dbReference>
<dbReference type="GO" id="GO:0030334">
    <property type="term" value="P:regulation of cell migration"/>
    <property type="evidence" value="ECO:0007669"/>
    <property type="project" value="TreeGrafter"/>
</dbReference>
<dbReference type="GO" id="GO:0043139">
    <property type="term" value="F:5'-3' DNA helicase activity"/>
    <property type="evidence" value="ECO:0007669"/>
    <property type="project" value="UniProtKB-EC"/>
</dbReference>
<keyword evidence="1" id="KW-0067">ATP-binding</keyword>
<protein>
    <recommendedName>
        <fullName evidence="1">ATP-dependent DNA helicase</fullName>
        <ecNumber evidence="1">5.6.2.3</ecNumber>
    </recommendedName>
</protein>
<dbReference type="GO" id="GO:0008045">
    <property type="term" value="P:motor neuron axon guidance"/>
    <property type="evidence" value="ECO:0007669"/>
    <property type="project" value="TreeGrafter"/>
</dbReference>
<dbReference type="GO" id="GO:0007162">
    <property type="term" value="P:negative regulation of cell adhesion"/>
    <property type="evidence" value="ECO:0007669"/>
    <property type="project" value="TreeGrafter"/>
</dbReference>
<keyword evidence="1" id="KW-0234">DNA repair</keyword>
<feature type="domain" description="DNA helicase Pif1-like DEAD-box helicase" evidence="2">
    <location>
        <begin position="3"/>
        <end position="37"/>
    </location>
</feature>
<evidence type="ECO:0000256" key="1">
    <source>
        <dbReference type="RuleBase" id="RU363044"/>
    </source>
</evidence>
<dbReference type="GO" id="GO:0017154">
    <property type="term" value="F:semaphorin receptor activity"/>
    <property type="evidence" value="ECO:0007669"/>
    <property type="project" value="InterPro"/>
</dbReference>
<dbReference type="OrthoDB" id="125363at2759"/>
<name>A0A182DWZ0_ONCOC</name>
<evidence type="ECO:0000313" key="6">
    <source>
        <dbReference type="WBParaSite" id="nOo.2.0.1.t00160-RA"/>
    </source>
</evidence>
<keyword evidence="1" id="KW-0233">DNA recombination</keyword>
<dbReference type="EC" id="5.6.2.3" evidence="1"/>
<keyword evidence="5" id="KW-1185">Reference proteome</keyword>
<dbReference type="GO" id="GO:0006281">
    <property type="term" value="P:DNA repair"/>
    <property type="evidence" value="ECO:0007669"/>
    <property type="project" value="UniProtKB-KW"/>
</dbReference>
<dbReference type="GO" id="GO:0006310">
    <property type="term" value="P:DNA recombination"/>
    <property type="evidence" value="ECO:0007669"/>
    <property type="project" value="UniProtKB-KW"/>
</dbReference>
<dbReference type="Proteomes" id="UP000271087">
    <property type="component" value="Unassembled WGS sequence"/>
</dbReference>
<keyword evidence="1" id="KW-0547">Nucleotide-binding</keyword>
<dbReference type="InterPro" id="IPR013548">
    <property type="entry name" value="Plexin_cytoplasmic_RasGAP_dom"/>
</dbReference>
<evidence type="ECO:0000259" key="3">
    <source>
        <dbReference type="Pfam" id="PF08337"/>
    </source>
</evidence>
<dbReference type="SUPFAM" id="SSF48350">
    <property type="entry name" value="GTPase activation domain, GAP"/>
    <property type="match status" value="1"/>
</dbReference>
<dbReference type="AlphaFoldDB" id="A0A182DWZ0"/>
<dbReference type="GO" id="GO:0050772">
    <property type="term" value="P:positive regulation of axonogenesis"/>
    <property type="evidence" value="ECO:0007669"/>
    <property type="project" value="TreeGrafter"/>
</dbReference>
<dbReference type="GO" id="GO:0005524">
    <property type="term" value="F:ATP binding"/>
    <property type="evidence" value="ECO:0007669"/>
    <property type="project" value="UniProtKB-KW"/>
</dbReference>
<feature type="domain" description="Plexin cytoplasmic RasGAP" evidence="3">
    <location>
        <begin position="141"/>
        <end position="487"/>
    </location>
</feature>
<proteinExistence type="inferred from homology"/>
<comment type="cofactor">
    <cofactor evidence="1">
        <name>Mg(2+)</name>
        <dbReference type="ChEBI" id="CHEBI:18420"/>
    </cofactor>
</comment>
<dbReference type="PANTHER" id="PTHR22625">
    <property type="entry name" value="PLEXIN"/>
    <property type="match status" value="1"/>
</dbReference>
<dbReference type="STRING" id="42157.A0A182DWZ0"/>
<dbReference type="GO" id="GO:0097374">
    <property type="term" value="P:sensory neuron axon guidance"/>
    <property type="evidence" value="ECO:0007669"/>
    <property type="project" value="TreeGrafter"/>
</dbReference>
<reference evidence="6" key="1">
    <citation type="submission" date="2016-06" db="UniProtKB">
        <authorList>
            <consortium name="WormBaseParasite"/>
        </authorList>
    </citation>
    <scope>IDENTIFICATION</scope>
</reference>
<dbReference type="Pfam" id="PF08337">
    <property type="entry name" value="Plexin_cytopl"/>
    <property type="match status" value="1"/>
</dbReference>
<evidence type="ECO:0000313" key="5">
    <source>
        <dbReference type="Proteomes" id="UP000271087"/>
    </source>
</evidence>
<evidence type="ECO:0000313" key="4">
    <source>
        <dbReference type="EMBL" id="VDK61509.1"/>
    </source>
</evidence>
<dbReference type="WBParaSite" id="nOo.2.0.1.t00160-RA">
    <property type="protein sequence ID" value="nOo.2.0.1.t00160-RA"/>
    <property type="gene ID" value="nOo.2.0.1.g00160"/>
</dbReference>
<sequence>MGKVLQKCKLIVWDECTMAHKKSMEALDRSLQDLRRISLPHNFCNLVTSKEELVEKVFPNIQINYKNHDWLSVRAILAAKNKDVDELDNIIQSNIQSEMVTYRSIDTVVEADEAVNYPTEFMNSSDLPGMPSSLSFGGISSTLPEFKYLLRNTQFLLKLVEMVDSDVYYTLEDKCALSSLVIGSLLDDMRHCTEVVFAILNHHILLSLKKCEPHIIFRQSGSLAEQIFTIWFTLCFMEYLKDGPGQSMYLLYKALKYQIERGPVDAITGDARYSLNEAKLLRRPLNVTSMTSTHPVQYYHLEQPLSTENCTGKENHIANTSMPEIFLTRLLTSKRIVQKFLDGFMESIIYANGKECPSLLLFVFHTFDEIATRNNFTNETAVRSWKVNIWILRFWVNILTNIDYVLDVERIPAVDSSLAVIAQTLVDAFSNANYKFEKESPSSKLLFAKDIKRYRIQVTNFFRIVAASPRLSIEAFHSYFATLTENPMHCALQNDLCEWVRSNGISLLKQLSTDQCAETRGIMECLKYLLSHNETDMNRICSAIQFE</sequence>
<dbReference type="PANTHER" id="PTHR22625:SF44">
    <property type="entry name" value="PLEXIN-B"/>
    <property type="match status" value="1"/>
</dbReference>
<dbReference type="GO" id="GO:0002116">
    <property type="term" value="C:semaphorin receptor complex"/>
    <property type="evidence" value="ECO:0007669"/>
    <property type="project" value="TreeGrafter"/>
</dbReference>
<accession>A0A182DWZ0</accession>
<dbReference type="GO" id="GO:0016787">
    <property type="term" value="F:hydrolase activity"/>
    <property type="evidence" value="ECO:0007669"/>
    <property type="project" value="UniProtKB-KW"/>
</dbReference>
<dbReference type="GO" id="GO:0008360">
    <property type="term" value="P:regulation of cell shape"/>
    <property type="evidence" value="ECO:0007669"/>
    <property type="project" value="TreeGrafter"/>
</dbReference>
<dbReference type="InterPro" id="IPR008936">
    <property type="entry name" value="Rho_GTPase_activation_prot"/>
</dbReference>
<keyword evidence="1" id="KW-0347">Helicase</keyword>
<dbReference type="EMBL" id="UYRW01000013">
    <property type="protein sequence ID" value="VDK61509.1"/>
    <property type="molecule type" value="Genomic_DNA"/>
</dbReference>
<organism evidence="6">
    <name type="scientific">Onchocerca ochengi</name>
    <name type="common">Filarial nematode worm</name>
    <dbReference type="NCBI Taxonomy" id="42157"/>
    <lineage>
        <taxon>Eukaryota</taxon>
        <taxon>Metazoa</taxon>
        <taxon>Ecdysozoa</taxon>
        <taxon>Nematoda</taxon>
        <taxon>Chromadorea</taxon>
        <taxon>Rhabditida</taxon>
        <taxon>Spirurina</taxon>
        <taxon>Spiruromorpha</taxon>
        <taxon>Filarioidea</taxon>
        <taxon>Onchocercidae</taxon>
        <taxon>Onchocerca</taxon>
    </lineage>
</organism>
<dbReference type="Pfam" id="PF05970">
    <property type="entry name" value="PIF1"/>
    <property type="match status" value="1"/>
</dbReference>
<dbReference type="Gene3D" id="1.10.506.10">
    <property type="entry name" value="GTPase Activation - p120gap, domain 1"/>
    <property type="match status" value="1"/>
</dbReference>
<dbReference type="InterPro" id="IPR031148">
    <property type="entry name" value="Plexin"/>
</dbReference>
<keyword evidence="1" id="KW-0227">DNA damage</keyword>
<keyword evidence="1" id="KW-0378">Hydrolase</keyword>
<dbReference type="GO" id="GO:0000723">
    <property type="term" value="P:telomere maintenance"/>
    <property type="evidence" value="ECO:0007669"/>
    <property type="project" value="InterPro"/>
</dbReference>
<reference evidence="4 5" key="2">
    <citation type="submission" date="2018-08" db="EMBL/GenBank/DDBJ databases">
        <authorList>
            <person name="Laetsch R D."/>
            <person name="Stevens L."/>
            <person name="Kumar S."/>
            <person name="Blaxter L. M."/>
        </authorList>
    </citation>
    <scope>NUCLEOTIDE SEQUENCE [LARGE SCALE GENOMIC DNA]</scope>
</reference>
<gene>
    <name evidence="4" type="ORF">NOO_LOCUS160</name>
</gene>
<dbReference type="GO" id="GO:0005886">
    <property type="term" value="C:plasma membrane"/>
    <property type="evidence" value="ECO:0007669"/>
    <property type="project" value="TreeGrafter"/>
</dbReference>